<keyword evidence="8" id="KW-0739">Sodium transport</keyword>
<protein>
    <recommendedName>
        <fullName evidence="11">Na(+)/K(+)-exchanging ATPase</fullName>
        <ecNumber evidence="11">7.2.2.13</ecNumber>
    </recommendedName>
</protein>
<dbReference type="AlphaFoldDB" id="A0A4Y7N5A1"/>
<dbReference type="Gene3D" id="3.30.1520.10">
    <property type="entry name" value="Phox-like domain"/>
    <property type="match status" value="1"/>
</dbReference>
<keyword evidence="8" id="KW-0406">Ion transport</keyword>
<dbReference type="GO" id="GO:0035091">
    <property type="term" value="F:phosphatidylinositol binding"/>
    <property type="evidence" value="ECO:0007669"/>
    <property type="project" value="InterPro"/>
</dbReference>
<evidence type="ECO:0000256" key="3">
    <source>
        <dbReference type="ARBA" id="ARBA00022448"/>
    </source>
</evidence>
<evidence type="ECO:0000256" key="11">
    <source>
        <dbReference type="ARBA" id="ARBA00039096"/>
    </source>
</evidence>
<evidence type="ECO:0000256" key="7">
    <source>
        <dbReference type="ARBA" id="ARBA00023053"/>
    </source>
</evidence>
<evidence type="ECO:0000256" key="12">
    <source>
        <dbReference type="ARBA" id="ARBA00049388"/>
    </source>
</evidence>
<dbReference type="PROSITE" id="PS50195">
    <property type="entry name" value="PX"/>
    <property type="match status" value="1"/>
</dbReference>
<dbReference type="FunFam" id="1.20.1270.60:FF:000008">
    <property type="entry name" value="Sorting nexin"/>
    <property type="match status" value="1"/>
</dbReference>
<dbReference type="Pfam" id="PF09325">
    <property type="entry name" value="Vps5"/>
    <property type="match status" value="1"/>
</dbReference>
<proteinExistence type="evidence at transcript level"/>
<keyword evidence="5" id="KW-0630">Potassium</keyword>
<keyword evidence="13" id="KW-0812">Transmembrane</keyword>
<dbReference type="GO" id="GO:0090389">
    <property type="term" value="P:phagosome-lysosome fusion involved in apoptotic cell clearance"/>
    <property type="evidence" value="ECO:0007669"/>
    <property type="project" value="TreeGrafter"/>
</dbReference>
<dbReference type="GO" id="GO:0005391">
    <property type="term" value="F:P-type sodium:potassium-exchanging transporter activity"/>
    <property type="evidence" value="ECO:0007669"/>
    <property type="project" value="UniProtKB-EC"/>
</dbReference>
<dbReference type="InterPro" id="IPR004014">
    <property type="entry name" value="ATPase_P-typ_cation-transptr_N"/>
</dbReference>
<gene>
    <name evidence="15" type="primary">EOG090X05NC</name>
</gene>
<dbReference type="InterPro" id="IPR001683">
    <property type="entry name" value="PX_dom"/>
</dbReference>
<keyword evidence="13" id="KW-0472">Membrane</keyword>
<evidence type="ECO:0000256" key="2">
    <source>
        <dbReference type="ARBA" id="ARBA00010883"/>
    </source>
</evidence>
<comment type="subcellular location">
    <subcellularLocation>
        <location evidence="1">Cell membrane</location>
        <topology evidence="1">Multi-pass membrane protein</topology>
    </subcellularLocation>
</comment>
<comment type="subunit">
    <text evidence="10">The sodium/potassium-transporting ATPase is composed of a catalytic alpha subunit, an auxiliary non-catalytic beta subunit and an additional regulatory subunit.</text>
</comment>
<reference evidence="15" key="1">
    <citation type="submission" date="2018-08" db="EMBL/GenBank/DDBJ databases">
        <authorList>
            <person name="Cornetti L."/>
        </authorList>
    </citation>
    <scope>NUCLEOTIDE SEQUENCE</scope>
    <source>
        <strain evidence="15">IL-SIM-A20-inb3-14</strain>
    </source>
</reference>
<evidence type="ECO:0000256" key="1">
    <source>
        <dbReference type="ARBA" id="ARBA00004651"/>
    </source>
</evidence>
<dbReference type="SUPFAM" id="SSF81653">
    <property type="entry name" value="Calcium ATPase, transduction domain A"/>
    <property type="match status" value="1"/>
</dbReference>
<dbReference type="PANTHER" id="PTHR45850:SF1">
    <property type="entry name" value="SORTING NEXIN 6, ISOFORM B"/>
    <property type="match status" value="1"/>
</dbReference>
<dbReference type="EC" id="7.2.2.13" evidence="11"/>
<evidence type="ECO:0000256" key="10">
    <source>
        <dbReference type="ARBA" id="ARBA00038795"/>
    </source>
</evidence>
<keyword evidence="5" id="KW-0740">Sodium/potassium transport</keyword>
<keyword evidence="13" id="KW-1133">Transmembrane helix</keyword>
<feature type="transmembrane region" description="Helical" evidence="13">
    <location>
        <begin position="498"/>
        <end position="518"/>
    </location>
</feature>
<dbReference type="Gene3D" id="2.70.150.10">
    <property type="entry name" value="Calcium-transporting ATPase, cytoplasmic transduction domain A"/>
    <property type="match status" value="1"/>
</dbReference>
<dbReference type="SUPFAM" id="SSF64268">
    <property type="entry name" value="PX domain"/>
    <property type="match status" value="1"/>
</dbReference>
<comment type="similarity">
    <text evidence="2">Belongs to the sorting nexin family.</text>
</comment>
<comment type="function">
    <text evidence="9">This is the catalytic component of the active enzyme, which catalyzes the hydrolysis of ATP coupled with the exchange of sodium and potassium ions across the plasma membrane. This action creates the electrochemical gradient of sodium and potassium ions, providing the energy for active transport of various nutrients.</text>
</comment>
<name>A0A4Y7N5A1_9CRUS</name>
<evidence type="ECO:0000256" key="9">
    <source>
        <dbReference type="ARBA" id="ARBA00037422"/>
    </source>
</evidence>
<keyword evidence="5" id="KW-0633">Potassium transport</keyword>
<dbReference type="InterPro" id="IPR059000">
    <property type="entry name" value="ATPase_P-type_domA"/>
</dbReference>
<keyword evidence="4" id="KW-1003">Cell membrane</keyword>
<dbReference type="PANTHER" id="PTHR45850">
    <property type="entry name" value="SORTING NEXIN FAMILY MEMBER"/>
    <property type="match status" value="1"/>
</dbReference>
<dbReference type="EMBL" id="LR018364">
    <property type="protein sequence ID" value="SVE87983.1"/>
    <property type="molecule type" value="mRNA"/>
</dbReference>
<dbReference type="GO" id="GO:0005768">
    <property type="term" value="C:endosome"/>
    <property type="evidence" value="ECO:0007669"/>
    <property type="project" value="UniProtKB-ARBA"/>
</dbReference>
<dbReference type="Gene3D" id="1.20.1110.10">
    <property type="entry name" value="Calcium-transporting ATPase, transmembrane domain"/>
    <property type="match status" value="1"/>
</dbReference>
<dbReference type="Pfam" id="PF00690">
    <property type="entry name" value="Cation_ATPase_N"/>
    <property type="match status" value="1"/>
</dbReference>
<dbReference type="SMART" id="SM00831">
    <property type="entry name" value="Cation_ATPase_N"/>
    <property type="match status" value="1"/>
</dbReference>
<dbReference type="SUPFAM" id="SSF81665">
    <property type="entry name" value="Calcium ATPase, transmembrane domain M"/>
    <property type="match status" value="1"/>
</dbReference>
<dbReference type="FunFam" id="2.70.150.10:FF:000003">
    <property type="entry name" value="Sodium/potassium-transporting ATPase subunit alpha"/>
    <property type="match status" value="1"/>
</dbReference>
<accession>A0A4Y7N5A1</accession>
<organism evidence="15">
    <name type="scientific">Daphnia similis</name>
    <dbReference type="NCBI Taxonomy" id="35528"/>
    <lineage>
        <taxon>Eukaryota</taxon>
        <taxon>Metazoa</taxon>
        <taxon>Ecdysozoa</taxon>
        <taxon>Arthropoda</taxon>
        <taxon>Crustacea</taxon>
        <taxon>Branchiopoda</taxon>
        <taxon>Diplostraca</taxon>
        <taxon>Cladocera</taxon>
        <taxon>Anomopoda</taxon>
        <taxon>Daphniidae</taxon>
        <taxon>Daphnia</taxon>
        <taxon>Daphnia similis group</taxon>
    </lineage>
</organism>
<evidence type="ECO:0000256" key="5">
    <source>
        <dbReference type="ARBA" id="ARBA00022607"/>
    </source>
</evidence>
<evidence type="ECO:0000256" key="8">
    <source>
        <dbReference type="ARBA" id="ARBA00023201"/>
    </source>
</evidence>
<sequence length="630" mass="72394">MPPSFYSIENSNNHLDVEKKSERSETVDLNDNTLQVDISDALSEREKVKFTVHTKTTLKDFAKQDFSVVRQHEEFIWLHDRFEENESYAGYIIPPPPPRPDFDSSREKLQKLGEGEGSMTAEEFKKMKQELEAEYLATFKKTVAMHEVFLCRLANHPIFRADTNFRVFLEYEQDLSVRGKNKKEKLETFLRSFSKTTDEILLGSTQKDVDEFFDKEKNFLLDYHSLLKDATLRADKMTKAHKDVADHYIKISSCLLEMATADTNQLERFATKTADIFEKARKIENRVSTDEDLKLSDTLRYYMRDTTAAKNLLYRRLRCLADYEAANRALEKARAKNKDVHAAEWSQHQACEKFEQMSAKGKEELIDFKVRRVAAIKKNLIELCELELKHANTKASKAKDLNNLKQELEIDDHKIPIAELYRRHNVNPETGLSSQQAKANLERDGPNCLTPPKTTPEWVKFCKQLFGGFSMLLWVGAILCYVAYAIEYSQNPDILGDNLYLGIVLTTVVVVTGCFSYYQESKSSKIMESFKNLVPQSALVIRDGQKQTVKAEEVCRGDIVEVKFGDRIPADIRIIEARQFKVDNSSLTGESEPQSRGPEFTNENPLETKNLAFFSTNAVEGIHPSFKCYF</sequence>
<dbReference type="SUPFAM" id="SSF103657">
    <property type="entry name" value="BAR/IMD domain-like"/>
    <property type="match status" value="1"/>
</dbReference>
<dbReference type="CDD" id="cd07621">
    <property type="entry name" value="BAR_SNX5_6"/>
    <property type="match status" value="1"/>
</dbReference>
<dbReference type="Gene3D" id="1.20.1270.60">
    <property type="entry name" value="Arfaptin homology (AH) domain/BAR domain"/>
    <property type="match status" value="1"/>
</dbReference>
<evidence type="ECO:0000259" key="14">
    <source>
        <dbReference type="PROSITE" id="PS50195"/>
    </source>
</evidence>
<dbReference type="CDD" id="cd06892">
    <property type="entry name" value="PX_SNX5_like"/>
    <property type="match status" value="1"/>
</dbReference>
<dbReference type="GO" id="GO:0015031">
    <property type="term" value="P:protein transport"/>
    <property type="evidence" value="ECO:0007669"/>
    <property type="project" value="UniProtKB-KW"/>
</dbReference>
<comment type="catalytic activity">
    <reaction evidence="12">
        <text>K(+)(out) + Na(+)(in) + ATP + H2O = K(+)(in) + Na(+)(out) + ADP + phosphate + H(+)</text>
        <dbReference type="Rhea" id="RHEA:18353"/>
        <dbReference type="ChEBI" id="CHEBI:15377"/>
        <dbReference type="ChEBI" id="CHEBI:15378"/>
        <dbReference type="ChEBI" id="CHEBI:29101"/>
        <dbReference type="ChEBI" id="CHEBI:29103"/>
        <dbReference type="ChEBI" id="CHEBI:30616"/>
        <dbReference type="ChEBI" id="CHEBI:43474"/>
        <dbReference type="ChEBI" id="CHEBI:456216"/>
        <dbReference type="EC" id="7.2.2.13"/>
    </reaction>
</comment>
<keyword evidence="7" id="KW-0915">Sodium</keyword>
<dbReference type="Pfam" id="PF00787">
    <property type="entry name" value="PX"/>
    <property type="match status" value="1"/>
</dbReference>
<dbReference type="InterPro" id="IPR023298">
    <property type="entry name" value="ATPase_P-typ_TM_dom_sf"/>
</dbReference>
<dbReference type="InterPro" id="IPR036871">
    <property type="entry name" value="PX_dom_sf"/>
</dbReference>
<feature type="domain" description="PX" evidence="14">
    <location>
        <begin position="28"/>
        <end position="175"/>
    </location>
</feature>
<dbReference type="PRINTS" id="PR00121">
    <property type="entry name" value="NAKATPASE"/>
</dbReference>
<evidence type="ECO:0000256" key="4">
    <source>
        <dbReference type="ARBA" id="ARBA00022475"/>
    </source>
</evidence>
<keyword evidence="6" id="KW-0653">Protein transport</keyword>
<dbReference type="FunFam" id="3.30.1520.10:FF:000001">
    <property type="entry name" value="Sorting nexin"/>
    <property type="match status" value="1"/>
</dbReference>
<dbReference type="Pfam" id="PF00122">
    <property type="entry name" value="E1-E2_ATPase"/>
    <property type="match status" value="1"/>
</dbReference>
<evidence type="ECO:0000256" key="6">
    <source>
        <dbReference type="ARBA" id="ARBA00022927"/>
    </source>
</evidence>
<dbReference type="GO" id="GO:0005886">
    <property type="term" value="C:plasma membrane"/>
    <property type="evidence" value="ECO:0007669"/>
    <property type="project" value="UniProtKB-SubCell"/>
</dbReference>
<keyword evidence="3" id="KW-0813">Transport</keyword>
<dbReference type="InterPro" id="IPR027267">
    <property type="entry name" value="AH/BAR_dom_sf"/>
</dbReference>
<dbReference type="InterPro" id="IPR015404">
    <property type="entry name" value="Vps5_C"/>
</dbReference>
<evidence type="ECO:0000256" key="13">
    <source>
        <dbReference type="SAM" id="Phobius"/>
    </source>
</evidence>
<feature type="transmembrane region" description="Helical" evidence="13">
    <location>
        <begin position="465"/>
        <end position="486"/>
    </location>
</feature>
<dbReference type="InterPro" id="IPR008250">
    <property type="entry name" value="ATPase_P-typ_transduc_dom_A_sf"/>
</dbReference>
<evidence type="ECO:0000313" key="15">
    <source>
        <dbReference type="EMBL" id="SVE87983.1"/>
    </source>
</evidence>